<reference evidence="1" key="1">
    <citation type="submission" date="2015-07" db="EMBL/GenBank/DDBJ databases">
        <title>MeaNS - Measles Nucleotide Surveillance Program.</title>
        <authorList>
            <person name="Tran T."/>
            <person name="Druce J."/>
        </authorList>
    </citation>
    <scope>NUCLEOTIDE SEQUENCE</scope>
    <source>
        <strain evidence="1">UCB-OBI-ISO-001</strain>
        <tissue evidence="1">Gonad</tissue>
    </source>
</reference>
<organism evidence="1">
    <name type="scientific">Octopus bimaculoides</name>
    <name type="common">California two-spotted octopus</name>
    <dbReference type="NCBI Taxonomy" id="37653"/>
    <lineage>
        <taxon>Eukaryota</taxon>
        <taxon>Metazoa</taxon>
        <taxon>Spiralia</taxon>
        <taxon>Lophotrochozoa</taxon>
        <taxon>Mollusca</taxon>
        <taxon>Cephalopoda</taxon>
        <taxon>Coleoidea</taxon>
        <taxon>Octopodiformes</taxon>
        <taxon>Octopoda</taxon>
        <taxon>Incirrata</taxon>
        <taxon>Octopodidae</taxon>
        <taxon>Octopus</taxon>
    </lineage>
</organism>
<evidence type="ECO:0000313" key="1">
    <source>
        <dbReference type="EMBL" id="KOF70084.1"/>
    </source>
</evidence>
<protein>
    <submittedName>
        <fullName evidence="1">Uncharacterized protein</fullName>
    </submittedName>
</protein>
<sequence length="61" mass="7180">MRACVRTYVHVEMAPRYRSKGCLHLRFKDGYNLGIETINIVFSVTLEAITENRTLWKHEVL</sequence>
<dbReference type="EMBL" id="KQ425021">
    <property type="protein sequence ID" value="KOF70084.1"/>
    <property type="molecule type" value="Genomic_DNA"/>
</dbReference>
<dbReference type="AlphaFoldDB" id="A0A0L8FZS1"/>
<name>A0A0L8FZS1_OCTBM</name>
<proteinExistence type="predicted"/>
<gene>
    <name evidence="1" type="ORF">OCBIM_22003515mg</name>
</gene>
<accession>A0A0L8FZS1</accession>